<dbReference type="AlphaFoldDB" id="A0A811ZVK4"/>
<proteinExistence type="predicted"/>
<organism evidence="1 2">
    <name type="scientific">Nyctereutes procyonoides</name>
    <name type="common">Raccoon dog</name>
    <name type="synonym">Canis procyonoides</name>
    <dbReference type="NCBI Taxonomy" id="34880"/>
    <lineage>
        <taxon>Eukaryota</taxon>
        <taxon>Metazoa</taxon>
        <taxon>Chordata</taxon>
        <taxon>Craniata</taxon>
        <taxon>Vertebrata</taxon>
        <taxon>Euteleostomi</taxon>
        <taxon>Mammalia</taxon>
        <taxon>Eutheria</taxon>
        <taxon>Laurasiatheria</taxon>
        <taxon>Carnivora</taxon>
        <taxon>Caniformia</taxon>
        <taxon>Canidae</taxon>
        <taxon>Nyctereutes</taxon>
    </lineage>
</organism>
<evidence type="ECO:0000313" key="2">
    <source>
        <dbReference type="Proteomes" id="UP000645828"/>
    </source>
</evidence>
<dbReference type="Proteomes" id="UP000645828">
    <property type="component" value="Unassembled WGS sequence"/>
</dbReference>
<dbReference type="EMBL" id="CAJHUB010000775">
    <property type="protein sequence ID" value="CAD7692601.1"/>
    <property type="molecule type" value="Genomic_DNA"/>
</dbReference>
<dbReference type="Gene3D" id="3.80.10.10">
    <property type="entry name" value="Ribonuclease Inhibitor"/>
    <property type="match status" value="2"/>
</dbReference>
<comment type="caution">
    <text evidence="1">The sequence shown here is derived from an EMBL/GenBank/DDBJ whole genome shotgun (WGS) entry which is preliminary data.</text>
</comment>
<dbReference type="SUPFAM" id="SSF52047">
    <property type="entry name" value="RNI-like"/>
    <property type="match status" value="1"/>
</dbReference>
<protein>
    <submittedName>
        <fullName evidence="1">(raccoon dog) hypothetical protein</fullName>
    </submittedName>
</protein>
<dbReference type="InterPro" id="IPR032675">
    <property type="entry name" value="LRR_dom_sf"/>
</dbReference>
<gene>
    <name evidence="1" type="ORF">NYPRO_LOCUS25395</name>
</gene>
<reference evidence="1" key="1">
    <citation type="submission" date="2020-12" db="EMBL/GenBank/DDBJ databases">
        <authorList>
            <consortium name="Molecular Ecology Group"/>
        </authorList>
    </citation>
    <scope>NUCLEOTIDE SEQUENCE</scope>
    <source>
        <strain evidence="1">TBG_1078</strain>
    </source>
</reference>
<sequence>MAAPRAPLHLVAPLWNTGTRGIRGLSRVAAPEGNQKKGRSLLQFLADRFYDVQALREYLLRKQAWKMHQKNRPFTYIKERYGPYAAGAYFILKLGGAVKFQGKEWIRSNARGHFSLDFLKLQTVPVEAVDASGCAINYQGLDSLCEWGGSGAPCICPGVVGSRKALSANTSPAPTPTVALKELQVLWLQRCPHVDDWCLSRLHPLANSLQELSLAGCPKISERGLACLHHLQNLRKLDISDLPAVSNPGLTQILVEEMLPDCKVVGADWAQGLKLGQEEQ</sequence>
<keyword evidence="2" id="KW-1185">Reference proteome</keyword>
<accession>A0A811ZVK4</accession>
<name>A0A811ZVK4_NYCPR</name>
<evidence type="ECO:0000313" key="1">
    <source>
        <dbReference type="EMBL" id="CAD7692601.1"/>
    </source>
</evidence>